<dbReference type="EMBL" id="HQ634175">
    <property type="protein sequence ID" value="AGH26449.1"/>
    <property type="molecule type" value="Genomic_DNA"/>
</dbReference>
<accession>M4QDW3</accession>
<evidence type="ECO:0000256" key="1">
    <source>
        <dbReference type="SAM" id="Phobius"/>
    </source>
</evidence>
<organism evidence="2 3">
    <name type="scientific">Cyanophage P-RSM1</name>
    <dbReference type="NCBI Taxonomy" id="536444"/>
    <lineage>
        <taxon>Viruses</taxon>
        <taxon>Duplodnaviria</taxon>
        <taxon>Heunggongvirae</taxon>
        <taxon>Uroviricota</taxon>
        <taxon>Caudoviricetes</taxon>
        <taxon>Pantevenvirales</taxon>
        <taxon>Kyanoviridae</taxon>
        <taxon>Emcearvirus</taxon>
        <taxon>Emcearvirus gerard</taxon>
    </lineage>
</organism>
<evidence type="ECO:0000313" key="3">
    <source>
        <dbReference type="Proteomes" id="UP000201235"/>
    </source>
</evidence>
<dbReference type="RefSeq" id="YP_007877684.1">
    <property type="nucleotide sequence ID" value="NC_021071.1"/>
</dbReference>
<keyword evidence="1" id="KW-0812">Transmembrane</keyword>
<dbReference type="OrthoDB" id="24753at10239"/>
<dbReference type="Proteomes" id="UP000201235">
    <property type="component" value="Segment"/>
</dbReference>
<gene>
    <name evidence="2" type="ORF">CPPG_00133</name>
</gene>
<evidence type="ECO:0000313" key="2">
    <source>
        <dbReference type="EMBL" id="AGH26449.1"/>
    </source>
</evidence>
<dbReference type="KEGG" id="vg:15312103"/>
<feature type="transmembrane region" description="Helical" evidence="1">
    <location>
        <begin position="25"/>
        <end position="46"/>
    </location>
</feature>
<keyword evidence="3" id="KW-1185">Reference proteome</keyword>
<reference evidence="2 3" key="1">
    <citation type="submission" date="2010-11" db="EMBL/GenBank/DDBJ databases">
        <title>The Genome Sequence of Cyanophage P-RSM1.</title>
        <authorList>
            <consortium name="The Broad Institute Genome Sequencing Platform"/>
            <person name="Henn M.R."/>
            <person name="Sullivan M.S."/>
            <person name="Osburne M.S."/>
            <person name="Levin J."/>
            <person name="Malboeuf C."/>
            <person name="Casali M."/>
            <person name="Russ C."/>
            <person name="Lennon N."/>
            <person name="Chapman S.B."/>
            <person name="Erlich R."/>
            <person name="Young S.K."/>
            <person name="Yandava C."/>
            <person name="Zeng Q."/>
            <person name="Alvarado L."/>
            <person name="Anderson S."/>
            <person name="Berlin A."/>
            <person name="Chen Z."/>
            <person name="Freedman E."/>
            <person name="Gellesch M."/>
            <person name="Goldberg J."/>
            <person name="Green L."/>
            <person name="Griggs A."/>
            <person name="Gujja S."/>
            <person name="Heilman E.R."/>
            <person name="Heiman D."/>
            <person name="Hollinger A."/>
            <person name="Howarth C."/>
            <person name="Larson L."/>
            <person name="Mehta T."/>
            <person name="Pearson M."/>
            <person name="Roberts A."/>
            <person name="Ryan E."/>
            <person name="Saif S."/>
            <person name="Shea T."/>
            <person name="Shenoy N."/>
            <person name="Sisk P."/>
            <person name="Stolte C."/>
            <person name="Sykes S."/>
            <person name="White J."/>
            <person name="Yu Q."/>
            <person name="Coleman M.L."/>
            <person name="Huang K.H."/>
            <person name="Weigele P.R."/>
            <person name="DeFrancesco A.S."/>
            <person name="Kern S.E."/>
            <person name="Thompson L.R."/>
            <person name="Fu R."/>
            <person name="Hombeck B."/>
            <person name="Chisholm S.W."/>
            <person name="Haas B."/>
            <person name="Nusbaum C."/>
            <person name="Birren B."/>
        </authorList>
    </citation>
    <scope>NUCLEOTIDE SEQUENCE [LARGE SCALE GENOMIC DNA]</scope>
    <source>
        <strain evidence="2 3">P-RSM1</strain>
    </source>
</reference>
<dbReference type="GeneID" id="15312103"/>
<protein>
    <submittedName>
        <fullName evidence="2">Uncharacterized protein</fullName>
    </submittedName>
</protein>
<proteinExistence type="predicted"/>
<keyword evidence="1" id="KW-0472">Membrane</keyword>
<name>M4QDW3_9CAUD</name>
<keyword evidence="1" id="KW-1133">Transmembrane helix</keyword>
<sequence length="66" mass="7885">MRKLWRIWAKALGDKSGNSDKEADFVAIIRTFIFIQLVVTNCFIVAGNIRHWNDHYTRPHYEHIRD</sequence>